<dbReference type="EMBL" id="LUTY01001696">
    <property type="protein sequence ID" value="OAD21349.1"/>
    <property type="molecule type" value="Genomic_DNA"/>
</dbReference>
<name>A0A176S073_9GAMM</name>
<dbReference type="AlphaFoldDB" id="A0A176S073"/>
<accession>A0A176S073</accession>
<protein>
    <submittedName>
        <fullName evidence="1">Uncharacterized protein</fullName>
    </submittedName>
</protein>
<proteinExistence type="predicted"/>
<evidence type="ECO:0000313" key="2">
    <source>
        <dbReference type="Proteomes" id="UP000076962"/>
    </source>
</evidence>
<organism evidence="1 2">
    <name type="scientific">Candidatus Thiomargarita nelsonii</name>
    <dbReference type="NCBI Taxonomy" id="1003181"/>
    <lineage>
        <taxon>Bacteria</taxon>
        <taxon>Pseudomonadati</taxon>
        <taxon>Pseudomonadota</taxon>
        <taxon>Gammaproteobacteria</taxon>
        <taxon>Thiotrichales</taxon>
        <taxon>Thiotrichaceae</taxon>
        <taxon>Thiomargarita</taxon>
    </lineage>
</organism>
<gene>
    <name evidence="1" type="ORF">THIOM_002887</name>
</gene>
<comment type="caution">
    <text evidence="1">The sequence shown here is derived from an EMBL/GenBank/DDBJ whole genome shotgun (WGS) entry which is preliminary data.</text>
</comment>
<evidence type="ECO:0000313" key="1">
    <source>
        <dbReference type="EMBL" id="OAD21349.1"/>
    </source>
</evidence>
<dbReference type="Proteomes" id="UP000076962">
    <property type="component" value="Unassembled WGS sequence"/>
</dbReference>
<reference evidence="1 2" key="1">
    <citation type="submission" date="2016-05" db="EMBL/GenBank/DDBJ databases">
        <title>Single-cell genome of chain-forming Candidatus Thiomargarita nelsonii and comparison to other large sulfur-oxidizing bacteria.</title>
        <authorList>
            <person name="Winkel M."/>
            <person name="Salman V."/>
            <person name="Woyke T."/>
            <person name="Schulz-Vogt H."/>
            <person name="Richter M."/>
            <person name="Flood B."/>
            <person name="Bailey J."/>
            <person name="Amann R."/>
            <person name="Mussmann M."/>
        </authorList>
    </citation>
    <scope>NUCLEOTIDE SEQUENCE [LARGE SCALE GENOMIC DNA]</scope>
    <source>
        <strain evidence="1 2">THI036</strain>
    </source>
</reference>
<sequence length="83" mass="9756">MIFIFSPKSVKRRATTRDCPYRVHDCYVGAISCACLCRLSQRAIAFRWYKKNRLRLKHRVCHKNQTTGISKRRVNAINLITTN</sequence>
<keyword evidence="2" id="KW-1185">Reference proteome</keyword>